<feature type="domain" description="YrdC-like" evidence="16">
    <location>
        <begin position="576"/>
        <end position="773"/>
    </location>
</feature>
<dbReference type="STRING" id="418459.H6QSU6"/>
<keyword evidence="9" id="KW-0547">Nucleotide-binding</keyword>
<dbReference type="KEGG" id="pgr:PGTG_21878"/>
<reference evidence="18" key="1">
    <citation type="journal article" date="2011" name="Proc. Natl. Acad. Sci. U.S.A.">
        <title>Obligate biotrophy features unraveled by the genomic analysis of rust fungi.</title>
        <authorList>
            <person name="Duplessis S."/>
            <person name="Cuomo C.A."/>
            <person name="Lin Y.-C."/>
            <person name="Aerts A."/>
            <person name="Tisserant E."/>
            <person name="Veneault-Fourrey C."/>
            <person name="Joly D.L."/>
            <person name="Hacquard S."/>
            <person name="Amselem J."/>
            <person name="Cantarel B.L."/>
            <person name="Chiu R."/>
            <person name="Coutinho P.M."/>
            <person name="Feau N."/>
            <person name="Field M."/>
            <person name="Frey P."/>
            <person name="Gelhaye E."/>
            <person name="Goldberg J."/>
            <person name="Grabherr M.G."/>
            <person name="Kodira C.D."/>
            <person name="Kohler A."/>
            <person name="Kuees U."/>
            <person name="Lindquist E.A."/>
            <person name="Lucas S.M."/>
            <person name="Mago R."/>
            <person name="Mauceli E."/>
            <person name="Morin E."/>
            <person name="Murat C."/>
            <person name="Pangilinan J.L."/>
            <person name="Park R."/>
            <person name="Pearson M."/>
            <person name="Quesneville H."/>
            <person name="Rouhier N."/>
            <person name="Sakthikumar S."/>
            <person name="Salamov A.A."/>
            <person name="Schmutz J."/>
            <person name="Selles B."/>
            <person name="Shapiro H."/>
            <person name="Tanguay P."/>
            <person name="Tuskan G.A."/>
            <person name="Henrissat B."/>
            <person name="Van de Peer Y."/>
            <person name="Rouze P."/>
            <person name="Ellis J.G."/>
            <person name="Dodds P.N."/>
            <person name="Schein J.E."/>
            <person name="Zhong S."/>
            <person name="Hamelin R.C."/>
            <person name="Grigoriev I.V."/>
            <person name="Szabo L.J."/>
            <person name="Martin F."/>
        </authorList>
    </citation>
    <scope>NUCLEOTIDE SEQUENCE [LARGE SCALE GENOMIC DNA]</scope>
    <source>
        <strain evidence="18">CRL 75-36-700-3 / race SCCL</strain>
    </source>
</reference>
<feature type="compositionally biased region" description="Basic and acidic residues" evidence="14">
    <location>
        <begin position="36"/>
        <end position="53"/>
    </location>
</feature>
<dbReference type="InterPro" id="IPR006070">
    <property type="entry name" value="Sua5-like_dom"/>
</dbReference>
<dbReference type="GO" id="GO:0005737">
    <property type="term" value="C:cytoplasm"/>
    <property type="evidence" value="ECO:0000318"/>
    <property type="project" value="GO_Central"/>
</dbReference>
<dbReference type="Pfam" id="PF01300">
    <property type="entry name" value="Sua5_yciO_yrdC"/>
    <property type="match status" value="1"/>
</dbReference>
<evidence type="ECO:0000256" key="9">
    <source>
        <dbReference type="ARBA" id="ARBA00022741"/>
    </source>
</evidence>
<dbReference type="InterPro" id="IPR038385">
    <property type="entry name" value="Sua5/YwlC_C"/>
</dbReference>
<dbReference type="EMBL" id="DS178299">
    <property type="protein sequence ID" value="EHS63839.1"/>
    <property type="molecule type" value="Genomic_DNA"/>
</dbReference>
<evidence type="ECO:0000256" key="7">
    <source>
        <dbReference type="ARBA" id="ARBA00022694"/>
    </source>
</evidence>
<evidence type="ECO:0000256" key="15">
    <source>
        <dbReference type="SAM" id="Phobius"/>
    </source>
</evidence>
<dbReference type="PROSITE" id="PS51163">
    <property type="entry name" value="YRDC"/>
    <property type="match status" value="1"/>
</dbReference>
<evidence type="ECO:0000256" key="13">
    <source>
        <dbReference type="ARBA" id="ARBA00056339"/>
    </source>
</evidence>
<evidence type="ECO:0000313" key="17">
    <source>
        <dbReference type="EMBL" id="EHS63839.1"/>
    </source>
</evidence>
<dbReference type="NCBIfam" id="TIGR00057">
    <property type="entry name" value="L-threonylcarbamoyladenylate synthase"/>
    <property type="match status" value="1"/>
</dbReference>
<evidence type="ECO:0000256" key="8">
    <source>
        <dbReference type="ARBA" id="ARBA00022695"/>
    </source>
</evidence>
<evidence type="ECO:0000256" key="2">
    <source>
        <dbReference type="ARBA" id="ARBA00007663"/>
    </source>
</evidence>
<feature type="compositionally biased region" description="Basic and acidic residues" evidence="14">
    <location>
        <begin position="75"/>
        <end position="84"/>
    </location>
</feature>
<evidence type="ECO:0000256" key="14">
    <source>
        <dbReference type="SAM" id="MobiDB-lite"/>
    </source>
</evidence>
<dbReference type="InterPro" id="IPR017945">
    <property type="entry name" value="DHBP_synth_RibB-like_a/b_dom"/>
</dbReference>
<dbReference type="SUPFAM" id="SSF55821">
    <property type="entry name" value="YrdC/RibB"/>
    <property type="match status" value="1"/>
</dbReference>
<accession>H6QSU6</accession>
<feature type="compositionally biased region" description="Acidic residues" evidence="14">
    <location>
        <begin position="108"/>
        <end position="118"/>
    </location>
</feature>
<sequence length="968" mass="105647">MAPRSNDRKPHQFRNLTFTDHRPKFLANIDAALRGTKAEEDQDPPRSRRRYEGNDEDGYAETEILDPSRPAIPVRPRETNHNNDDDGDDEQPQVVDETDLSGMGRLSDEDEELDEDSPEVVVLKEGKHLTKEEFEAEKIRLRDNPDTPSTLPTSSRASIKPSLTFSSSNKPDTSTGKRKGPTIDRNDRSPGANDGWSELVKRTKGGKSALVSTIKEERELAEKASVSKKQKKSELKAKNKKAKSLIVYYFITLPVAIALACPVWALAQVGRKRGQAGLADPKPRVAPSKPNLAYTQAWLGTSQSWGGSGQSLAWPSPSESATQAKTNEWCWLVSGVVVGSGFVVGGSGEPRAWVRPSQTWACAKIRATRELPTQAPWAVAQAPVTLGHAGLGPVPRLACNTITCSRRDRVICNLRAHAFSIFHLAGLSAEAELAWHSSRTRSTSNNHHRRRENRQILHERGQGPEITRITGFATHHIMQGVCSCYYPPGVVASLVPHYLLAPIKQSVRVSFRKSNHLRSFRFAYMASTAESQSAGRLLDGLGSQDQTTNVIQCDRDSIDFTDKNEGKPLFNCHRTATGIQAAAKVIQSEDLVAFPTETVYGLGASALSSTAVSKIFKAKGRPSDNPLIVHVSSLNLLKTFVPPDWNFPATYQALIERFWPGPLTLLVPTTSSVQPNCPISNLVTCGLPTVAVRMPAHSISRALIAESGVPIAAPSANLSGRPSPTTAQHVERDMKTKIPMIIDGGACQVGVESTVVDGLNPDGRVRILRLGGLSVEDIEACLIEAGLNLSDGKPILAGVYNQDYRDKELEAKPTTPGMKYKHYAPHAKVVILDPVLVPTSDSDQQESLRGVDELVSGICSEETDSSKGLRIGLMLIDDSPLHQSFIACAQSEKYGHHQFCYSNLGLESQPAISAQRLFAALRYLDEELRVDIIYVERLSEVGLGATVMERLRKASGQSSPLPVRISTS</sequence>
<dbReference type="InterPro" id="IPR050156">
    <property type="entry name" value="TC-AMP_synthase_SUA5"/>
</dbReference>
<dbReference type="GO" id="GO:0002949">
    <property type="term" value="P:tRNA threonylcarbamoyladenosine modification"/>
    <property type="evidence" value="ECO:0007669"/>
    <property type="project" value="UniProtKB-ARBA"/>
</dbReference>
<dbReference type="GO" id="GO:0016779">
    <property type="term" value="F:nucleotidyltransferase activity"/>
    <property type="evidence" value="ECO:0000318"/>
    <property type="project" value="GO_Central"/>
</dbReference>
<dbReference type="GeneID" id="13540580"/>
<dbReference type="Pfam" id="PF03481">
    <property type="entry name" value="Sua5_C"/>
    <property type="match status" value="1"/>
</dbReference>
<dbReference type="OrthoDB" id="412787at2759"/>
<evidence type="ECO:0000313" key="18">
    <source>
        <dbReference type="Proteomes" id="UP000008783"/>
    </source>
</evidence>
<evidence type="ECO:0000256" key="1">
    <source>
        <dbReference type="ARBA" id="ARBA00004496"/>
    </source>
</evidence>
<dbReference type="FunFam" id="3.40.50.11030:FF:000005">
    <property type="entry name" value="Threonylcarbamoyl-AMP synthase"/>
    <property type="match status" value="1"/>
</dbReference>
<evidence type="ECO:0000256" key="4">
    <source>
        <dbReference type="ARBA" id="ARBA00015492"/>
    </source>
</evidence>
<feature type="compositionally biased region" description="Basic and acidic residues" evidence="14">
    <location>
        <begin position="122"/>
        <end position="145"/>
    </location>
</feature>
<dbReference type="eggNOG" id="KOG3051">
    <property type="taxonomic scope" value="Eukaryota"/>
</dbReference>
<dbReference type="GO" id="GO:0003725">
    <property type="term" value="F:double-stranded RNA binding"/>
    <property type="evidence" value="ECO:0007669"/>
    <property type="project" value="InterPro"/>
</dbReference>
<dbReference type="GO" id="GO:0005524">
    <property type="term" value="F:ATP binding"/>
    <property type="evidence" value="ECO:0007669"/>
    <property type="project" value="UniProtKB-KW"/>
</dbReference>
<comment type="similarity">
    <text evidence="2">Belongs to the SUA5 family.</text>
</comment>
<gene>
    <name evidence="17" type="ORF">PGTG_21878</name>
</gene>
<organism evidence="17 18">
    <name type="scientific">Puccinia graminis f. sp. tritici (strain CRL 75-36-700-3 / race SCCL)</name>
    <name type="common">Black stem rust fungus</name>
    <dbReference type="NCBI Taxonomy" id="418459"/>
    <lineage>
        <taxon>Eukaryota</taxon>
        <taxon>Fungi</taxon>
        <taxon>Dikarya</taxon>
        <taxon>Basidiomycota</taxon>
        <taxon>Pucciniomycotina</taxon>
        <taxon>Pucciniomycetes</taxon>
        <taxon>Pucciniales</taxon>
        <taxon>Pucciniaceae</taxon>
        <taxon>Puccinia</taxon>
    </lineage>
</organism>
<feature type="region of interest" description="Disordered" evidence="14">
    <location>
        <begin position="1"/>
        <end position="201"/>
    </location>
</feature>
<protein>
    <recommendedName>
        <fullName evidence="4">Threonylcarbamoyl-AMP synthase</fullName>
        <ecNumber evidence="3">2.7.7.87</ecNumber>
    </recommendedName>
    <alternativeName>
        <fullName evidence="11">L-threonylcarbamoyladenylate synthase</fullName>
    </alternativeName>
</protein>
<dbReference type="RefSeq" id="XP_003889438.1">
    <property type="nucleotide sequence ID" value="XM_003889389.1"/>
</dbReference>
<keyword evidence="18" id="KW-1185">Reference proteome</keyword>
<dbReference type="FunFam" id="3.90.870.10:FF:000008">
    <property type="entry name" value="Threonylcarbamoyl-AMP synthase"/>
    <property type="match status" value="1"/>
</dbReference>
<name>H6QSU6_PUCGT</name>
<evidence type="ECO:0000256" key="3">
    <source>
        <dbReference type="ARBA" id="ARBA00012584"/>
    </source>
</evidence>
<evidence type="ECO:0000256" key="12">
    <source>
        <dbReference type="ARBA" id="ARBA00048366"/>
    </source>
</evidence>
<comment type="subcellular location">
    <subcellularLocation>
        <location evidence="1">Cytoplasm</location>
    </subcellularLocation>
</comment>
<dbReference type="PANTHER" id="PTHR17490">
    <property type="entry name" value="SUA5"/>
    <property type="match status" value="1"/>
</dbReference>
<dbReference type="GO" id="GO:0000049">
    <property type="term" value="F:tRNA binding"/>
    <property type="evidence" value="ECO:0000318"/>
    <property type="project" value="GO_Central"/>
</dbReference>
<dbReference type="EC" id="2.7.7.87" evidence="3"/>
<comment type="catalytic activity">
    <reaction evidence="12">
        <text>L-threonine + hydrogencarbonate + ATP = L-threonylcarbamoyladenylate + diphosphate + H2O</text>
        <dbReference type="Rhea" id="RHEA:36407"/>
        <dbReference type="ChEBI" id="CHEBI:15377"/>
        <dbReference type="ChEBI" id="CHEBI:17544"/>
        <dbReference type="ChEBI" id="CHEBI:30616"/>
        <dbReference type="ChEBI" id="CHEBI:33019"/>
        <dbReference type="ChEBI" id="CHEBI:57926"/>
        <dbReference type="ChEBI" id="CHEBI:73682"/>
        <dbReference type="EC" id="2.7.7.87"/>
    </reaction>
</comment>
<comment type="function">
    <text evidence="13">Required for the formation of a threonylcarbamoyl group on adenosine at position 37 (t(6)A37) in tRNAs that read codons beginning with adenine. Likely catalyzes the conversion of L-threonine, HCO(3)(-)/CO(2) and ATP to give threonylcarbamoyl-AMP (TC-AMP) as the acyladenylate intermediate, with the release of diphosphate. Required for normal translation, by ensuring translation fidelity at the level of codon recognition, appropriate translation initiation selection and maintenance of reading frame. Also involved in telomere replication. Binds to single-stranded telomeric (ssTG) DNA and positively regulates telomere length.</text>
</comment>
<keyword evidence="6" id="KW-0808">Transferase</keyword>
<dbReference type="FunCoup" id="H6QSU6">
    <property type="interactions" value="242"/>
</dbReference>
<dbReference type="Gene3D" id="3.90.870.10">
    <property type="entry name" value="DHBP synthase"/>
    <property type="match status" value="1"/>
</dbReference>
<keyword evidence="15" id="KW-1133">Transmembrane helix</keyword>
<dbReference type="VEuPathDB" id="FungiDB:PGTG_21878"/>
<dbReference type="PANTHER" id="PTHR17490:SF16">
    <property type="entry name" value="THREONYLCARBAMOYL-AMP SYNTHASE"/>
    <property type="match status" value="1"/>
</dbReference>
<evidence type="ECO:0000256" key="11">
    <source>
        <dbReference type="ARBA" id="ARBA00029774"/>
    </source>
</evidence>
<feature type="compositionally biased region" description="Acidic residues" evidence="14">
    <location>
        <begin position="54"/>
        <end position="64"/>
    </location>
</feature>
<feature type="compositionally biased region" description="Polar residues" evidence="14">
    <location>
        <begin position="146"/>
        <end position="174"/>
    </location>
</feature>
<keyword evidence="5" id="KW-0963">Cytoplasm</keyword>
<dbReference type="InParanoid" id="H6QSU6"/>
<feature type="transmembrane region" description="Helical" evidence="15">
    <location>
        <begin position="246"/>
        <end position="267"/>
    </location>
</feature>
<dbReference type="Gene3D" id="3.40.50.11030">
    <property type="entry name" value="Threonylcarbamoyl-AMP synthase, C-terminal domain"/>
    <property type="match status" value="1"/>
</dbReference>
<dbReference type="HOGENOM" id="CLU_306111_0_0_1"/>
<evidence type="ECO:0000259" key="16">
    <source>
        <dbReference type="PROSITE" id="PS51163"/>
    </source>
</evidence>
<keyword evidence="7" id="KW-0819">tRNA processing</keyword>
<keyword evidence="8" id="KW-0548">Nucleotidyltransferase</keyword>
<keyword evidence="15" id="KW-0812">Transmembrane</keyword>
<proteinExistence type="inferred from homology"/>
<dbReference type="AlphaFoldDB" id="H6QSU6"/>
<evidence type="ECO:0000256" key="6">
    <source>
        <dbReference type="ARBA" id="ARBA00022679"/>
    </source>
</evidence>
<dbReference type="GO" id="GO:0006450">
    <property type="term" value="P:regulation of translational fidelity"/>
    <property type="evidence" value="ECO:0000318"/>
    <property type="project" value="GO_Central"/>
</dbReference>
<dbReference type="InterPro" id="IPR005145">
    <property type="entry name" value="Sua5_C"/>
</dbReference>
<dbReference type="GO" id="GO:0061710">
    <property type="term" value="F:L-threonylcarbamoyladenylate synthase"/>
    <property type="evidence" value="ECO:0007669"/>
    <property type="project" value="UniProtKB-EC"/>
</dbReference>
<keyword evidence="10" id="KW-0067">ATP-binding</keyword>
<dbReference type="Proteomes" id="UP000008783">
    <property type="component" value="Unassembled WGS sequence"/>
</dbReference>
<feature type="compositionally biased region" description="Basic and acidic residues" evidence="14">
    <location>
        <begin position="1"/>
        <end position="10"/>
    </location>
</feature>
<feature type="compositionally biased region" description="Acidic residues" evidence="14">
    <location>
        <begin position="85"/>
        <end position="99"/>
    </location>
</feature>
<keyword evidence="15" id="KW-0472">Membrane</keyword>
<evidence type="ECO:0000256" key="10">
    <source>
        <dbReference type="ARBA" id="ARBA00022840"/>
    </source>
</evidence>
<evidence type="ECO:0000256" key="5">
    <source>
        <dbReference type="ARBA" id="ARBA00022490"/>
    </source>
</evidence>